<reference evidence="4 5" key="1">
    <citation type="journal article" date="2019" name="Int. J. Syst. Evol. Microbiol.">
        <title>The Global Catalogue of Microorganisms (GCM) 10K type strain sequencing project: providing services to taxonomists for standard genome sequencing and annotation.</title>
        <authorList>
            <consortium name="The Broad Institute Genomics Platform"/>
            <consortium name="The Broad Institute Genome Sequencing Center for Infectious Disease"/>
            <person name="Wu L."/>
            <person name="Ma J."/>
        </authorList>
    </citation>
    <scope>NUCLEOTIDE SEQUENCE [LARGE SCALE GENOMIC DNA]</scope>
    <source>
        <strain evidence="4 5">CGMCC 1.15824</strain>
    </source>
</reference>
<keyword evidence="2" id="KW-0812">Transmembrane</keyword>
<feature type="region of interest" description="Disordered" evidence="1">
    <location>
        <begin position="1"/>
        <end position="20"/>
    </location>
</feature>
<sequence>MSESFTNTNRAEFAEDDHERVRSEPVAIGVLATEDGENNLHRTVLQSIRDGFAVFIVPWGISADTEAAIDQTDATIVEPADCGSVDDARERLVEAARTAGAGGIALCEAGDEIDLDSCHEAVHSAPEYAISAPIRGETGRLVGIPAYNESVGIGSTIIAAQEYADEVVVVDDGSADNTAAIARNTDATVIEHAENKGKGSALYTFFEYARAADADSVIVLDGDGQHVPHDIPKVTEPIEEGEADLVVGSRYLEGSGGETPFYRRFGQQFLDVLTFGSSGTHLSDTQSGFRAFSPKAVDTLSIRTDGMGVESELIGTAMDADMRIEEVPIDVRYEGIDGQTYNPIRHGLGVATYLVQLIRDRHPLLFFGVPGLVLTLAGLALGVDVAATYNAQGAIAPGRTLVALFLTIVGVLGVFCGLILNRMSTMLAELRSE</sequence>
<dbReference type="EMBL" id="JBHSJG010000056">
    <property type="protein sequence ID" value="MFC4990029.1"/>
    <property type="molecule type" value="Genomic_DNA"/>
</dbReference>
<dbReference type="Proteomes" id="UP001595925">
    <property type="component" value="Unassembled WGS sequence"/>
</dbReference>
<feature type="transmembrane region" description="Helical" evidence="2">
    <location>
        <begin position="364"/>
        <end position="389"/>
    </location>
</feature>
<proteinExistence type="predicted"/>
<dbReference type="RefSeq" id="WP_224827702.1">
    <property type="nucleotide sequence ID" value="NZ_JAIVEF010000002.1"/>
</dbReference>
<feature type="domain" description="Glycosyltransferase 2-like" evidence="3">
    <location>
        <begin position="142"/>
        <end position="295"/>
    </location>
</feature>
<dbReference type="InterPro" id="IPR029044">
    <property type="entry name" value="Nucleotide-diphossugar_trans"/>
</dbReference>
<keyword evidence="2" id="KW-1133">Transmembrane helix</keyword>
<evidence type="ECO:0000259" key="3">
    <source>
        <dbReference type="Pfam" id="PF00535"/>
    </source>
</evidence>
<dbReference type="CDD" id="cd04179">
    <property type="entry name" value="DPM_DPG-synthase_like"/>
    <property type="match status" value="1"/>
</dbReference>
<dbReference type="InterPro" id="IPR001173">
    <property type="entry name" value="Glyco_trans_2-like"/>
</dbReference>
<dbReference type="InterPro" id="IPR050256">
    <property type="entry name" value="Glycosyltransferase_2"/>
</dbReference>
<dbReference type="PANTHER" id="PTHR48090:SF7">
    <property type="entry name" value="RFBJ PROTEIN"/>
    <property type="match status" value="1"/>
</dbReference>
<protein>
    <submittedName>
        <fullName evidence="4">Glycosyltransferase family 2 protein</fullName>
    </submittedName>
</protein>
<feature type="transmembrane region" description="Helical" evidence="2">
    <location>
        <begin position="401"/>
        <end position="421"/>
    </location>
</feature>
<evidence type="ECO:0000313" key="4">
    <source>
        <dbReference type="EMBL" id="MFC4990029.1"/>
    </source>
</evidence>
<accession>A0ABD5QKL1</accession>
<evidence type="ECO:0000256" key="1">
    <source>
        <dbReference type="SAM" id="MobiDB-lite"/>
    </source>
</evidence>
<keyword evidence="5" id="KW-1185">Reference proteome</keyword>
<dbReference type="PANTHER" id="PTHR48090">
    <property type="entry name" value="UNDECAPRENYL-PHOSPHATE 4-DEOXY-4-FORMAMIDO-L-ARABINOSE TRANSFERASE-RELATED"/>
    <property type="match status" value="1"/>
</dbReference>
<dbReference type="Pfam" id="PF00535">
    <property type="entry name" value="Glycos_transf_2"/>
    <property type="match status" value="1"/>
</dbReference>
<evidence type="ECO:0000313" key="5">
    <source>
        <dbReference type="Proteomes" id="UP001595925"/>
    </source>
</evidence>
<dbReference type="Gene3D" id="3.90.550.10">
    <property type="entry name" value="Spore Coat Polysaccharide Biosynthesis Protein SpsA, Chain A"/>
    <property type="match status" value="1"/>
</dbReference>
<organism evidence="4 5">
    <name type="scientific">Saliphagus infecundisoli</name>
    <dbReference type="NCBI Taxonomy" id="1849069"/>
    <lineage>
        <taxon>Archaea</taxon>
        <taxon>Methanobacteriati</taxon>
        <taxon>Methanobacteriota</taxon>
        <taxon>Stenosarchaea group</taxon>
        <taxon>Halobacteria</taxon>
        <taxon>Halobacteriales</taxon>
        <taxon>Natrialbaceae</taxon>
        <taxon>Saliphagus</taxon>
    </lineage>
</organism>
<name>A0ABD5QKL1_9EURY</name>
<feature type="compositionally biased region" description="Polar residues" evidence="1">
    <location>
        <begin position="1"/>
        <end position="10"/>
    </location>
</feature>
<evidence type="ECO:0000256" key="2">
    <source>
        <dbReference type="SAM" id="Phobius"/>
    </source>
</evidence>
<dbReference type="AlphaFoldDB" id="A0ABD5QKL1"/>
<gene>
    <name evidence="4" type="ORF">ACFPFO_20130</name>
</gene>
<comment type="caution">
    <text evidence="4">The sequence shown here is derived from an EMBL/GenBank/DDBJ whole genome shotgun (WGS) entry which is preliminary data.</text>
</comment>
<dbReference type="SUPFAM" id="SSF53448">
    <property type="entry name" value="Nucleotide-diphospho-sugar transferases"/>
    <property type="match status" value="1"/>
</dbReference>
<keyword evidence="2" id="KW-0472">Membrane</keyword>